<accession>A0A5J4W2B9</accession>
<organism evidence="1 2">
    <name type="scientific">Streblomastix strix</name>
    <dbReference type="NCBI Taxonomy" id="222440"/>
    <lineage>
        <taxon>Eukaryota</taxon>
        <taxon>Metamonada</taxon>
        <taxon>Preaxostyla</taxon>
        <taxon>Oxymonadida</taxon>
        <taxon>Streblomastigidae</taxon>
        <taxon>Streblomastix</taxon>
    </lineage>
</organism>
<name>A0A5J4W2B9_9EUKA</name>
<dbReference type="Proteomes" id="UP000324800">
    <property type="component" value="Unassembled WGS sequence"/>
</dbReference>
<evidence type="ECO:0000313" key="1">
    <source>
        <dbReference type="EMBL" id="KAA6388810.1"/>
    </source>
</evidence>
<protein>
    <submittedName>
        <fullName evidence="1">Uncharacterized protein</fullName>
    </submittedName>
</protein>
<evidence type="ECO:0000313" key="2">
    <source>
        <dbReference type="Proteomes" id="UP000324800"/>
    </source>
</evidence>
<dbReference type="AlphaFoldDB" id="A0A5J4W2B9"/>
<dbReference type="EMBL" id="SNRW01003841">
    <property type="protein sequence ID" value="KAA6388810.1"/>
    <property type="molecule type" value="Genomic_DNA"/>
</dbReference>
<gene>
    <name evidence="1" type="ORF">EZS28_015665</name>
</gene>
<comment type="caution">
    <text evidence="1">The sequence shown here is derived from an EMBL/GenBank/DDBJ whole genome shotgun (WGS) entry which is preliminary data.</text>
</comment>
<dbReference type="OrthoDB" id="10072016at2759"/>
<reference evidence="1 2" key="1">
    <citation type="submission" date="2019-03" db="EMBL/GenBank/DDBJ databases">
        <title>Single cell metagenomics reveals metabolic interactions within the superorganism composed of flagellate Streblomastix strix and complex community of Bacteroidetes bacteria on its surface.</title>
        <authorList>
            <person name="Treitli S.C."/>
            <person name="Kolisko M."/>
            <person name="Husnik F."/>
            <person name="Keeling P."/>
            <person name="Hampl V."/>
        </authorList>
    </citation>
    <scope>NUCLEOTIDE SEQUENCE [LARGE SCALE GENOMIC DNA]</scope>
    <source>
        <strain evidence="1">ST1C</strain>
    </source>
</reference>
<proteinExistence type="predicted"/>
<sequence length="116" mass="12942">MLEDETNNTLAKLFVNDDEVGYQQFADTHRRSIIVRKKDINKILHNPVNRSETRVSIMQGAALSSGSLIPLVIVKKPLRIQEHLIAGTRDGIDAILAESMGTTMASSLFSNWLHID</sequence>